<evidence type="ECO:0000313" key="3">
    <source>
        <dbReference type="EMBL" id="CAK9040177.1"/>
    </source>
</evidence>
<name>A0ABP0LPC9_9DINO</name>
<proteinExistence type="predicted"/>
<dbReference type="PROSITE" id="PS51257">
    <property type="entry name" value="PROKAR_LIPOPROTEIN"/>
    <property type="match status" value="1"/>
</dbReference>
<protein>
    <submittedName>
        <fullName evidence="3">Uncharacterized protein</fullName>
    </submittedName>
</protein>
<evidence type="ECO:0000256" key="1">
    <source>
        <dbReference type="SAM" id="MobiDB-lite"/>
    </source>
</evidence>
<keyword evidence="4" id="KW-1185">Reference proteome</keyword>
<organism evidence="3 4">
    <name type="scientific">Durusdinium trenchii</name>
    <dbReference type="NCBI Taxonomy" id="1381693"/>
    <lineage>
        <taxon>Eukaryota</taxon>
        <taxon>Sar</taxon>
        <taxon>Alveolata</taxon>
        <taxon>Dinophyceae</taxon>
        <taxon>Suessiales</taxon>
        <taxon>Symbiodiniaceae</taxon>
        <taxon>Durusdinium</taxon>
    </lineage>
</organism>
<feature type="region of interest" description="Disordered" evidence="1">
    <location>
        <begin position="46"/>
        <end position="70"/>
    </location>
</feature>
<accession>A0ABP0LPC9</accession>
<comment type="caution">
    <text evidence="3">The sequence shown here is derived from an EMBL/GenBank/DDBJ whole genome shotgun (WGS) entry which is preliminary data.</text>
</comment>
<dbReference type="EMBL" id="CAXAMN010013224">
    <property type="protein sequence ID" value="CAK9040177.1"/>
    <property type="molecule type" value="Genomic_DNA"/>
</dbReference>
<evidence type="ECO:0000313" key="4">
    <source>
        <dbReference type="Proteomes" id="UP001642484"/>
    </source>
</evidence>
<sequence>MKGERAPRVGLAGGVSRLVFVLGSALSLQGCGTQSEKCPCWRRLSEDDAAERPEDDAERPGRQLSSRRRRSFTSSPREYSEFCCEALILSTTAWPTWNLYAYGYGYGEETTTEAYGYGEETTTEAYDYGEETTTEAYGEETTTEAYGSQQTTTEGPLTSWVGGPWQYPSNYSIFPNADWSRVRFVEESYQPESCSWTWRKDNAFFAVDICIPLVRFGTSHMYAYIDDSLMYAEWDSLDCSGEVKETRSWSSHCQYATSNANYKSIGPSLSLIHQLPERTGHLEYSLNMTGAAWAYGIYPDSSCTGEPTEIWVSPLNACKREAYGSYKMMCENGKVVQHYHEAIQHEDGCADFDAQCLCKAQIPLPDDTKGFDQLSTSACTAFNVGAFYLEEIRPGGLVRRKRDVESWSPEPTVGSRRLREGHLRQAMLKQCPTLKSLLEMSKFSVDQETRAQEMGLPMRHPPAEEVGRWRPRAVNTGNHQGPTVALALLGRGCTEIGLGCPSASFGVALTFGDN</sequence>
<keyword evidence="2" id="KW-0732">Signal</keyword>
<dbReference type="Proteomes" id="UP001642484">
    <property type="component" value="Unassembled WGS sequence"/>
</dbReference>
<evidence type="ECO:0000256" key="2">
    <source>
        <dbReference type="SAM" id="SignalP"/>
    </source>
</evidence>
<reference evidence="3 4" key="1">
    <citation type="submission" date="2024-02" db="EMBL/GenBank/DDBJ databases">
        <authorList>
            <person name="Chen Y."/>
            <person name="Shah S."/>
            <person name="Dougan E. K."/>
            <person name="Thang M."/>
            <person name="Chan C."/>
        </authorList>
    </citation>
    <scope>NUCLEOTIDE SEQUENCE [LARGE SCALE GENOMIC DNA]</scope>
</reference>
<feature type="chain" id="PRO_5046889398" evidence="2">
    <location>
        <begin position="34"/>
        <end position="514"/>
    </location>
</feature>
<gene>
    <name evidence="3" type="ORF">CCMP2556_LOCUS21673</name>
</gene>
<feature type="signal peptide" evidence="2">
    <location>
        <begin position="1"/>
        <end position="33"/>
    </location>
</feature>